<feature type="region of interest" description="Disordered" evidence="3">
    <location>
        <begin position="1"/>
        <end position="44"/>
    </location>
</feature>
<feature type="region of interest" description="Disordered" evidence="3">
    <location>
        <begin position="1175"/>
        <end position="1281"/>
    </location>
</feature>
<dbReference type="PANTHER" id="PTHR24200">
    <property type="entry name" value="TOUCAN, ISOFORM A"/>
    <property type="match status" value="1"/>
</dbReference>
<feature type="compositionally biased region" description="Low complexity" evidence="3">
    <location>
        <begin position="1246"/>
        <end position="1261"/>
    </location>
</feature>
<reference evidence="5" key="1">
    <citation type="submission" date="2018-01" db="EMBL/GenBank/DDBJ databases">
        <authorList>
            <person name="Alioto T."/>
            <person name="Alioto T."/>
        </authorList>
    </citation>
    <scope>NUCLEOTIDE SEQUENCE [LARGE SCALE GENOMIC DNA]</scope>
</reference>
<feature type="compositionally biased region" description="Low complexity" evidence="3">
    <location>
        <begin position="935"/>
        <end position="947"/>
    </location>
</feature>
<dbReference type="GO" id="GO:0008017">
    <property type="term" value="F:microtubule binding"/>
    <property type="evidence" value="ECO:0007669"/>
    <property type="project" value="TreeGrafter"/>
</dbReference>
<evidence type="ECO:0000313" key="5">
    <source>
        <dbReference type="Proteomes" id="UP000268350"/>
    </source>
</evidence>
<feature type="region of interest" description="Disordered" evidence="3">
    <location>
        <begin position="1825"/>
        <end position="1856"/>
    </location>
</feature>
<dbReference type="InterPro" id="IPR051293">
    <property type="entry name" value="MTUS1/CCDC69"/>
</dbReference>
<evidence type="ECO:0000256" key="2">
    <source>
        <dbReference type="SAM" id="Coils"/>
    </source>
</evidence>
<feature type="compositionally biased region" description="Polar residues" evidence="3">
    <location>
        <begin position="1267"/>
        <end position="1281"/>
    </location>
</feature>
<evidence type="ECO:0000256" key="1">
    <source>
        <dbReference type="ARBA" id="ARBA00023054"/>
    </source>
</evidence>
<feature type="region of interest" description="Disordered" evidence="3">
    <location>
        <begin position="687"/>
        <end position="762"/>
    </location>
</feature>
<feature type="region of interest" description="Disordered" evidence="3">
    <location>
        <begin position="810"/>
        <end position="862"/>
    </location>
</feature>
<sequence length="2119" mass="228641">MAKDPATSRIPRLDGQSRIPQPGNFGITPNTTSHIRPPTSSGNTLKATQIFRTPALAPAATAAKTRPASVYAASGGATGPLRDLGSSIKKSASGERINNAVSLLSKRTTTVLKKYFGNNNGMIRSSSPGESPAPASAKQSPMTSSLPVTPMPGGKRAMVSSQQLTSSTPMPLLRSETFVCDEEEEKKMSPHLNRTRLESTRISSMGFGQTMDMDSPDFNATQVLARDATRILKDTPKTMLDQAHQVMKGLAKMSSLGSPIAHESPSLRMPAKDATLTIVPQSLSPGFGKTMHVMSQDSVAASSTHIINNSPMLGRTMPVIQAKDSTRTIASHSTGMGNLTKTIDAPGDVTKFIANGGNLTKSMDQLPLLEHMSMPSGLDAVASGKGSGGTERAQTELDDTLDVTLTPLAPDKANMKLPLNSTLNTERLLDLSGLQSPARHIQLLNLTREFMEATPHRNAAQMGRRSMGQHTLLCLSPQSATTTPHGMRLGQQTPQPVHLLSPLLKQAQSEMVLPTRTPDAEGHATIENTLTSSRSRTRYSFGMDLPDSTLDCSIELVDNSFSSSQQQLQQLQQQLLKKQSSFDMDESLGILTPDQMKEFLDSPHNNLIHNMELQLAAGGHRMHHPNMQQLRMEQTPSPEELPLDPIEIKTEIVKQVEAAPQPPQVCTSAGQSKLSNSFITSVTSVTSLDTGYQGDGEMSRPASRGASDHSPSNGPHLGRVSRQPSFPPPIPAAAPAAPMRRQDPMTDSDFFTESDADDVLQRGDRRAQVIDGQLYGPTMQPSASVPQMEDSCMESSGIFTDVENRCDEEMRQPELEVDPDVDMSPDDSTQTMRKTGAAGQGQSQQQQLQQRPPSSCLSSSSAATTLSNRTSYCSVDGGSTKSFADEAFVPTAAASASTGGECCRSSLGLSVQPTASPRPHASLSSLCTVETYRGSTSSSSSIASPKSCKALTTTTARSTNVSGTPRSSKSPRSGKASPASRKSHAPNKWDAVMNKIASNKPLIKTNYNDVKSKVSSTRAAMAGGQNSVQGSGSGSTPVQGSSNAVSKATTPSPRGSPSVSARRSPSATPKVVPRHPLVVKRSSSSSATSSSKTATPSPPPSTRQPQDKGSVVNGAGVGIRSSFKSPTSPTSPPTKRLQSTLINRGHSYSKDSHKSSHSDLRLLCSGDVTATATQAASSASGNGSPKLLAKTPLRAAKKRDVRNLSISPTDLGPPPKTQQTAKGQSTRSKSSATTTPTSIQKRLNGTSTAATPASASISNNTKGAATKSASPTATQIKQQSPQAKLKIACVKSSPIVKISEESLRSGVDQTELQELKGQSSNGCTTPPTPRDSKRASLSQESLCVCGAADIGCKCQTEPKLKKCECKPVNSPKQTGTEAVATKQMLKQDEKDQENIARIIPSTNKSSPLSEVIGKSCSSLAVLANPRVDITIQYPALKPYTKNNVLDYDRLTEFFEANLNERQQEQRQMMGLAVMVQYMSQKLDACSCAETKEQCARDRSALEETIGLLQQTQRDCEELRQELHSKDVEWAQRQQERDHLHRTELKQAEDKVMEVQMLAKQRFCELEAQLRTKDEEHKLVQAAYQLEVSHKLALKQDQLTTAEVQIMDLQSRLQNAAVLEQELRDRLIRKKNIHTTSINEGAQREQELNGRIQSLTKELNTLRANTEYSERDLRDRLTLSQDEISVLRTSSQQRSPCTSNITSLSDTSAELCRLTSEADSLRCVLELKQAEISTLSKENADLKREGEERLKLANQLDLLKSKNELLQLELETKAEKEKETQQKLDELQKAYNHESMKRTRLTFDKEEMAYLLRTRTEKLHNAEARLQERSLSSQDGSHCFSRSTNESSSSPTSPMIKGMIERNDSISWTLEIDGETPKVNSAKMVRRNGSLRGSNERSPIQRRQQSISNGHANGHSSSSLRNGTASSAHRNGSSSSNGPNPLSQSMSATALMRGSHSLSGESESRTRSHSMCIKASASTSAVCEKRHTSDATLGGDLILPDWNEDPVCSSSPHPTLQSEMRPRSSTMKLMSSEANALKKFQEIQESAGEAMVSGANSEDESCSASSEDMMRSSTSSTASVGSLSKRPKQPSSRMSIEEALPCTPMEVSWSEDAADAEAEA</sequence>
<feature type="region of interest" description="Disordered" evidence="3">
    <location>
        <begin position="935"/>
        <end position="989"/>
    </location>
</feature>
<keyword evidence="5" id="KW-1185">Reference proteome</keyword>
<dbReference type="GO" id="GO:0005737">
    <property type="term" value="C:cytoplasm"/>
    <property type="evidence" value="ECO:0007669"/>
    <property type="project" value="TreeGrafter"/>
</dbReference>
<feature type="compositionally biased region" description="Acidic residues" evidence="3">
    <location>
        <begin position="815"/>
        <end position="825"/>
    </location>
</feature>
<dbReference type="OMA" id="LIHNMEL"/>
<feature type="compositionally biased region" description="Low complexity" evidence="3">
    <location>
        <begin position="1840"/>
        <end position="1853"/>
    </location>
</feature>
<keyword evidence="1 2" id="KW-0175">Coiled coil</keyword>
<feature type="region of interest" description="Disordered" evidence="3">
    <location>
        <begin position="767"/>
        <end position="786"/>
    </location>
</feature>
<feature type="compositionally biased region" description="Low complexity" evidence="3">
    <location>
        <begin position="125"/>
        <end position="137"/>
    </location>
</feature>
<feature type="region of interest" description="Disordered" evidence="3">
    <location>
        <begin position="2049"/>
        <end position="2119"/>
    </location>
</feature>
<dbReference type="EMBL" id="OUUW01000006">
    <property type="protein sequence ID" value="SPP82192.1"/>
    <property type="molecule type" value="Genomic_DNA"/>
</dbReference>
<organism evidence="4 5">
    <name type="scientific">Drosophila guanche</name>
    <name type="common">Fruit fly</name>
    <dbReference type="NCBI Taxonomy" id="7266"/>
    <lineage>
        <taxon>Eukaryota</taxon>
        <taxon>Metazoa</taxon>
        <taxon>Ecdysozoa</taxon>
        <taxon>Arthropoda</taxon>
        <taxon>Hexapoda</taxon>
        <taxon>Insecta</taxon>
        <taxon>Pterygota</taxon>
        <taxon>Neoptera</taxon>
        <taxon>Endopterygota</taxon>
        <taxon>Diptera</taxon>
        <taxon>Brachycera</taxon>
        <taxon>Muscomorpha</taxon>
        <taxon>Ephydroidea</taxon>
        <taxon>Drosophilidae</taxon>
        <taxon>Drosophila</taxon>
        <taxon>Sophophora</taxon>
    </lineage>
</organism>
<feature type="region of interest" description="Disordered" evidence="3">
    <location>
        <begin position="1302"/>
        <end position="1335"/>
    </location>
</feature>
<evidence type="ECO:0000256" key="3">
    <source>
        <dbReference type="SAM" id="MobiDB-lite"/>
    </source>
</evidence>
<feature type="region of interest" description="Disordered" evidence="3">
    <location>
        <begin position="1018"/>
        <end position="1137"/>
    </location>
</feature>
<evidence type="ECO:0000313" key="4">
    <source>
        <dbReference type="EMBL" id="SPP82192.1"/>
    </source>
</evidence>
<feature type="region of interest" description="Disordered" evidence="3">
    <location>
        <begin position="118"/>
        <end position="167"/>
    </location>
</feature>
<feature type="coiled-coil region" evidence="2">
    <location>
        <begin position="1501"/>
        <end position="1528"/>
    </location>
</feature>
<feature type="compositionally biased region" description="Polar residues" evidence="3">
    <location>
        <begin position="138"/>
        <end position="147"/>
    </location>
</feature>
<feature type="compositionally biased region" description="Polar residues" evidence="3">
    <location>
        <begin position="1890"/>
        <end position="1904"/>
    </location>
</feature>
<gene>
    <name evidence="4" type="ORF">DGUA_6G014015</name>
</gene>
<feature type="compositionally biased region" description="Low complexity" evidence="3">
    <location>
        <begin position="1051"/>
        <end position="1066"/>
    </location>
</feature>
<feature type="compositionally biased region" description="Low complexity" evidence="3">
    <location>
        <begin position="1905"/>
        <end position="1944"/>
    </location>
</feature>
<feature type="compositionally biased region" description="Polar residues" evidence="3">
    <location>
        <begin position="1217"/>
        <end position="1245"/>
    </location>
</feature>
<accession>A0A3B0JPA2</accession>
<name>A0A3B0JPA2_DROGU</name>
<proteinExistence type="predicted"/>
<protein>
    <submittedName>
        <fullName evidence="4">Blast:Centromere-associated protein E</fullName>
    </submittedName>
</protein>
<feature type="compositionally biased region" description="Polar residues" evidence="3">
    <location>
        <begin position="950"/>
        <end position="971"/>
    </location>
</feature>
<feature type="coiled-coil region" evidence="2">
    <location>
        <begin position="1724"/>
        <end position="1796"/>
    </location>
</feature>
<dbReference type="GO" id="GO:0005634">
    <property type="term" value="C:nucleus"/>
    <property type="evidence" value="ECO:0007669"/>
    <property type="project" value="TreeGrafter"/>
</dbReference>
<feature type="coiled-coil region" evidence="2">
    <location>
        <begin position="1591"/>
        <end position="1664"/>
    </location>
</feature>
<feature type="region of interest" description="Disordered" evidence="3">
    <location>
        <begin position="1878"/>
        <end position="1971"/>
    </location>
</feature>
<dbReference type="STRING" id="7266.A0A3B0JPA2"/>
<feature type="compositionally biased region" description="Low complexity" evidence="3">
    <location>
        <begin position="1080"/>
        <end position="1095"/>
    </location>
</feature>
<dbReference type="OrthoDB" id="10038993at2759"/>
<feature type="compositionally biased region" description="Polar residues" evidence="3">
    <location>
        <begin position="1036"/>
        <end position="1050"/>
    </location>
</feature>
<dbReference type="PANTHER" id="PTHR24200:SF11">
    <property type="entry name" value="TOUCAN, ISOFORM A"/>
    <property type="match status" value="1"/>
</dbReference>
<feature type="compositionally biased region" description="Polar residues" evidence="3">
    <location>
        <begin position="1307"/>
        <end position="1325"/>
    </location>
</feature>
<feature type="compositionally biased region" description="Polar residues" evidence="3">
    <location>
        <begin position="27"/>
        <end position="44"/>
    </location>
</feature>
<dbReference type="Proteomes" id="UP000268350">
    <property type="component" value="Unassembled WGS sequence"/>
</dbReference>
<feature type="compositionally biased region" description="Low complexity" evidence="3">
    <location>
        <begin position="2061"/>
        <end position="2083"/>
    </location>
</feature>
<feature type="compositionally biased region" description="Low complexity" evidence="3">
    <location>
        <begin position="835"/>
        <end position="862"/>
    </location>
</feature>